<keyword evidence="1" id="KW-1133">Transmembrane helix</keyword>
<organism evidence="2 3">
    <name type="scientific">Nocardia brasiliensis (strain ATCC 700358 / HUJEG-1)</name>
    <dbReference type="NCBI Taxonomy" id="1133849"/>
    <lineage>
        <taxon>Bacteria</taxon>
        <taxon>Bacillati</taxon>
        <taxon>Actinomycetota</taxon>
        <taxon>Actinomycetes</taxon>
        <taxon>Mycobacteriales</taxon>
        <taxon>Nocardiaceae</taxon>
        <taxon>Nocardia</taxon>
    </lineage>
</organism>
<feature type="transmembrane region" description="Helical" evidence="1">
    <location>
        <begin position="61"/>
        <end position="80"/>
    </location>
</feature>
<dbReference type="KEGG" id="nbr:O3I_002400"/>
<evidence type="ECO:0000256" key="1">
    <source>
        <dbReference type="SAM" id="Phobius"/>
    </source>
</evidence>
<accession>K0EGQ0</accession>
<feature type="transmembrane region" description="Helical" evidence="1">
    <location>
        <begin position="131"/>
        <end position="152"/>
    </location>
</feature>
<feature type="transmembrane region" description="Helical" evidence="1">
    <location>
        <begin position="92"/>
        <end position="111"/>
    </location>
</feature>
<evidence type="ECO:0000313" key="2">
    <source>
        <dbReference type="EMBL" id="AFT98442.1"/>
    </source>
</evidence>
<name>K0EGQ0_NOCB7</name>
<dbReference type="eggNOG" id="ENOG5033100">
    <property type="taxonomic scope" value="Bacteria"/>
</dbReference>
<dbReference type="RefSeq" id="WP_014981305.1">
    <property type="nucleotide sequence ID" value="NC_018681.1"/>
</dbReference>
<gene>
    <name evidence="2" type="ORF">O3I_002400</name>
</gene>
<feature type="transmembrane region" description="Helical" evidence="1">
    <location>
        <begin position="27"/>
        <end position="49"/>
    </location>
</feature>
<dbReference type="HOGENOM" id="CLU_132543_0_0_11"/>
<keyword evidence="1" id="KW-0812">Transmembrane</keyword>
<proteinExistence type="predicted"/>
<protein>
    <submittedName>
        <fullName evidence="2">Uncharacterized protein</fullName>
    </submittedName>
</protein>
<dbReference type="EMBL" id="CP003876">
    <property type="protein sequence ID" value="AFT98442.1"/>
    <property type="molecule type" value="Genomic_DNA"/>
</dbReference>
<reference evidence="2 3" key="1">
    <citation type="journal article" date="2012" name="J. Bacteriol.">
        <title>Complete genome sequence of Nocardia brasiliensis HUJEG-1.</title>
        <authorList>
            <person name="Vera-Cabrera L."/>
            <person name="Ortiz-Lopez R."/>
            <person name="Elizondo-Gonzalez R."/>
            <person name="Perez-Maya A.A."/>
            <person name="Ocampo-Candiani J."/>
        </authorList>
    </citation>
    <scope>NUCLEOTIDE SEQUENCE [LARGE SCALE GENOMIC DNA]</scope>
    <source>
        <strain evidence="3">ATCC 700358</strain>
    </source>
</reference>
<sequence length="165" mass="17256">MTGTAFSVWPAHLRSDAPAAPPRPVRVAFVGLVTALLAGVGEGILRAALILERNEADVAGVTSGLAVRLAIYFVVLLVAIRMSAGARWARLVLTFGIGVVGLASLIIEPLAALLSADRFGDLFDHLDAESAVIGLLRAIHVLAVLVAIPAMYHPAARRFFARSGA</sequence>
<dbReference type="Proteomes" id="UP000006304">
    <property type="component" value="Chromosome"/>
</dbReference>
<keyword evidence="3" id="KW-1185">Reference proteome</keyword>
<dbReference type="STRING" id="1133849.O3I_002400"/>
<evidence type="ECO:0000313" key="3">
    <source>
        <dbReference type="Proteomes" id="UP000006304"/>
    </source>
</evidence>
<keyword evidence="1" id="KW-0472">Membrane</keyword>
<dbReference type="AlphaFoldDB" id="K0EGQ0"/>